<dbReference type="PROSITE" id="PS00108">
    <property type="entry name" value="PROTEIN_KINASE_ST"/>
    <property type="match status" value="1"/>
</dbReference>
<dbReference type="FunFam" id="1.10.510.10:FF:000043">
    <property type="entry name" value="probable serine/threonine-protein kinase At1g54610"/>
    <property type="match status" value="1"/>
</dbReference>
<dbReference type="InterPro" id="IPR017441">
    <property type="entry name" value="Protein_kinase_ATP_BS"/>
</dbReference>
<sequence length="711" mass="79033">MGGVCCKPSAIEDSKESPRERFSIKAVSLDSRASRGASLRREEAYRVKDRYDGNDVRTALIDKQGNGSTRLQGNNVERKRERMESVVAAQQHPGAGSVPKAMEGEQVAAGWPSWLAAVAGEAIKGWLPRRAESFEKLDKIGQGTYSNVYRARDLEQNKIVALKKVRFDNLEPESVRFMAREIHILRRLDHPNVIKLEGLVTSRMSCSLYLVFEYMEHDLAGLASHPGLKFTEAQVKCYMQQLLRGLDHCHSCGVLHRDIKGSNLLIDNNGILKIADLGLASVVDANQTQPMTSRVVTLWYRPPELLLGATHYGTAVDLWSTGCILAELYAGKPIMPGRTEVEQLHKIFKLCGSPSEDYWRKSKLPHATIFKPQRPYRRCVADTFKDFPAPALALLETLLSVDPADRGTAESALKTEFFTTRPLPCDPLSLPKYPPSKEFDAKLRDEARRQGATGSKDQRHDLERRGTRESRAVPAPDANAELPLSMQKRQSQAQSKSRSEKFNPHPEEASGFPIDPPRSSQTVEVGLEPQIPQHKRASHSGPLAHRTAWAKAGKNEDDAPKISVGGDLSTISGLVAARSMLSDDRRERSGSSKMEASKLMNRFPGSFKDVSESSIQQDHRHHVQGQVGTSQKEEGRSSNKDLVLVGYGSKGHKIHYSGPLIVPSSNMDQVLKDHDRQIQEAVRRARLDKAKMRRLQAEGNQATNSLFVSGR</sequence>
<name>A0AAN9ST88_PSOTE</name>
<reference evidence="10 11" key="1">
    <citation type="submission" date="2024-01" db="EMBL/GenBank/DDBJ databases">
        <title>The genomes of 5 underutilized Papilionoideae crops provide insights into root nodulation and disease resistanc.</title>
        <authorList>
            <person name="Jiang F."/>
        </authorList>
    </citation>
    <scope>NUCLEOTIDE SEQUENCE [LARGE SCALE GENOMIC DNA]</scope>
    <source>
        <strain evidence="10">DUOXIRENSHENG_FW03</strain>
        <tissue evidence="10">Leaves</tissue>
    </source>
</reference>
<protein>
    <recommendedName>
        <fullName evidence="9">Protein kinase domain-containing protein</fullName>
    </recommendedName>
</protein>
<evidence type="ECO:0000259" key="9">
    <source>
        <dbReference type="PROSITE" id="PS50011"/>
    </source>
</evidence>
<comment type="caution">
    <text evidence="10">The sequence shown here is derived from an EMBL/GenBank/DDBJ whole genome shotgun (WGS) entry which is preliminary data.</text>
</comment>
<evidence type="ECO:0000256" key="2">
    <source>
        <dbReference type="ARBA" id="ARBA00022527"/>
    </source>
</evidence>
<evidence type="ECO:0000256" key="6">
    <source>
        <dbReference type="ARBA" id="ARBA00022840"/>
    </source>
</evidence>
<dbReference type="GO" id="GO:0005524">
    <property type="term" value="F:ATP binding"/>
    <property type="evidence" value="ECO:0007669"/>
    <property type="project" value="UniProtKB-UniRule"/>
</dbReference>
<dbReference type="Gene3D" id="3.30.200.20">
    <property type="entry name" value="Phosphorylase Kinase, domain 1"/>
    <property type="match status" value="1"/>
</dbReference>
<dbReference type="InterPro" id="IPR050108">
    <property type="entry name" value="CDK"/>
</dbReference>
<feature type="compositionally biased region" description="Basic and acidic residues" evidence="8">
    <location>
        <begin position="10"/>
        <end position="21"/>
    </location>
</feature>
<dbReference type="InterPro" id="IPR008271">
    <property type="entry name" value="Ser/Thr_kinase_AS"/>
</dbReference>
<feature type="compositionally biased region" description="Basic and acidic residues" evidence="8">
    <location>
        <begin position="497"/>
        <end position="508"/>
    </location>
</feature>
<keyword evidence="5" id="KW-0418">Kinase</keyword>
<dbReference type="PANTHER" id="PTHR24056:SF387">
    <property type="entry name" value="F8L10.9 PROTEIN"/>
    <property type="match status" value="1"/>
</dbReference>
<feature type="compositionally biased region" description="Basic and acidic residues" evidence="8">
    <location>
        <begin position="456"/>
        <end position="471"/>
    </location>
</feature>
<dbReference type="Pfam" id="PF00069">
    <property type="entry name" value="Pkinase"/>
    <property type="match status" value="1"/>
</dbReference>
<dbReference type="SMART" id="SM00220">
    <property type="entry name" value="S_TKc"/>
    <property type="match status" value="1"/>
</dbReference>
<dbReference type="GO" id="GO:0008353">
    <property type="term" value="F:RNA polymerase II CTD heptapeptide repeat kinase activity"/>
    <property type="evidence" value="ECO:0007669"/>
    <property type="project" value="TreeGrafter"/>
</dbReference>
<gene>
    <name evidence="10" type="ORF">VNO78_06455</name>
</gene>
<keyword evidence="4 7" id="KW-0547">Nucleotide-binding</keyword>
<feature type="binding site" evidence="7">
    <location>
        <position position="163"/>
    </location>
    <ligand>
        <name>ATP</name>
        <dbReference type="ChEBI" id="CHEBI:30616"/>
    </ligand>
</feature>
<dbReference type="SUPFAM" id="SSF56112">
    <property type="entry name" value="Protein kinase-like (PK-like)"/>
    <property type="match status" value="1"/>
</dbReference>
<dbReference type="PROSITE" id="PS50011">
    <property type="entry name" value="PROTEIN_KINASE_DOM"/>
    <property type="match status" value="1"/>
</dbReference>
<feature type="domain" description="Protein kinase" evidence="9">
    <location>
        <begin position="134"/>
        <end position="418"/>
    </location>
</feature>
<dbReference type="InterPro" id="IPR000719">
    <property type="entry name" value="Prot_kinase_dom"/>
</dbReference>
<comment type="similarity">
    <text evidence="1">Belongs to the protein kinase superfamily. CMGC Ser/Thr protein kinase family. CDC2/CDKX subfamily.</text>
</comment>
<feature type="compositionally biased region" description="Low complexity" evidence="8">
    <location>
        <begin position="487"/>
        <end position="496"/>
    </location>
</feature>
<dbReference type="CDD" id="cd07840">
    <property type="entry name" value="STKc_CDK9_like"/>
    <property type="match status" value="1"/>
</dbReference>
<keyword evidence="3" id="KW-0808">Transferase</keyword>
<organism evidence="10 11">
    <name type="scientific">Psophocarpus tetragonolobus</name>
    <name type="common">Winged bean</name>
    <name type="synonym">Dolichos tetragonolobus</name>
    <dbReference type="NCBI Taxonomy" id="3891"/>
    <lineage>
        <taxon>Eukaryota</taxon>
        <taxon>Viridiplantae</taxon>
        <taxon>Streptophyta</taxon>
        <taxon>Embryophyta</taxon>
        <taxon>Tracheophyta</taxon>
        <taxon>Spermatophyta</taxon>
        <taxon>Magnoliopsida</taxon>
        <taxon>eudicotyledons</taxon>
        <taxon>Gunneridae</taxon>
        <taxon>Pentapetalae</taxon>
        <taxon>rosids</taxon>
        <taxon>fabids</taxon>
        <taxon>Fabales</taxon>
        <taxon>Fabaceae</taxon>
        <taxon>Papilionoideae</taxon>
        <taxon>50 kb inversion clade</taxon>
        <taxon>NPAAA clade</taxon>
        <taxon>indigoferoid/millettioid clade</taxon>
        <taxon>Phaseoleae</taxon>
        <taxon>Psophocarpus</taxon>
    </lineage>
</organism>
<dbReference type="Proteomes" id="UP001386955">
    <property type="component" value="Unassembled WGS sequence"/>
</dbReference>
<evidence type="ECO:0000313" key="10">
    <source>
        <dbReference type="EMBL" id="KAK7405255.1"/>
    </source>
</evidence>
<proteinExistence type="inferred from homology"/>
<evidence type="ECO:0000256" key="5">
    <source>
        <dbReference type="ARBA" id="ARBA00022777"/>
    </source>
</evidence>
<dbReference type="FunFam" id="3.30.200.20:FF:000021">
    <property type="entry name" value="probable serine/threonine-protein kinase At1g54610"/>
    <property type="match status" value="1"/>
</dbReference>
<evidence type="ECO:0000256" key="1">
    <source>
        <dbReference type="ARBA" id="ARBA00006485"/>
    </source>
</evidence>
<keyword evidence="6 7" id="KW-0067">ATP-binding</keyword>
<feature type="region of interest" description="Disordered" evidence="8">
    <location>
        <begin position="611"/>
        <end position="639"/>
    </location>
</feature>
<dbReference type="PROSITE" id="PS00107">
    <property type="entry name" value="PROTEIN_KINASE_ATP"/>
    <property type="match status" value="1"/>
</dbReference>
<evidence type="ECO:0000313" key="11">
    <source>
        <dbReference type="Proteomes" id="UP001386955"/>
    </source>
</evidence>
<evidence type="ECO:0000256" key="4">
    <source>
        <dbReference type="ARBA" id="ARBA00022741"/>
    </source>
</evidence>
<dbReference type="GO" id="GO:0005634">
    <property type="term" value="C:nucleus"/>
    <property type="evidence" value="ECO:0007669"/>
    <property type="project" value="TreeGrafter"/>
</dbReference>
<evidence type="ECO:0000256" key="3">
    <source>
        <dbReference type="ARBA" id="ARBA00022679"/>
    </source>
</evidence>
<feature type="region of interest" description="Disordered" evidence="8">
    <location>
        <begin position="1"/>
        <end position="21"/>
    </location>
</feature>
<evidence type="ECO:0000256" key="7">
    <source>
        <dbReference type="PROSITE-ProRule" id="PRU10141"/>
    </source>
</evidence>
<dbReference type="GO" id="GO:0000307">
    <property type="term" value="C:cyclin-dependent protein kinase holoenzyme complex"/>
    <property type="evidence" value="ECO:0007669"/>
    <property type="project" value="TreeGrafter"/>
</dbReference>
<dbReference type="GO" id="GO:0032968">
    <property type="term" value="P:positive regulation of transcription elongation by RNA polymerase II"/>
    <property type="evidence" value="ECO:0007669"/>
    <property type="project" value="TreeGrafter"/>
</dbReference>
<dbReference type="PANTHER" id="PTHR24056">
    <property type="entry name" value="CELL DIVISION PROTEIN KINASE"/>
    <property type="match status" value="1"/>
</dbReference>
<feature type="region of interest" description="Disordered" evidence="8">
    <location>
        <begin position="447"/>
        <end position="524"/>
    </location>
</feature>
<dbReference type="InterPro" id="IPR011009">
    <property type="entry name" value="Kinase-like_dom_sf"/>
</dbReference>
<dbReference type="EMBL" id="JAYMYS010000002">
    <property type="protein sequence ID" value="KAK7405255.1"/>
    <property type="molecule type" value="Genomic_DNA"/>
</dbReference>
<accession>A0AAN9ST88</accession>
<evidence type="ECO:0000256" key="8">
    <source>
        <dbReference type="SAM" id="MobiDB-lite"/>
    </source>
</evidence>
<keyword evidence="2" id="KW-0723">Serine/threonine-protein kinase</keyword>
<dbReference type="Gene3D" id="1.10.510.10">
    <property type="entry name" value="Transferase(Phosphotransferase) domain 1"/>
    <property type="match status" value="1"/>
</dbReference>
<keyword evidence="11" id="KW-1185">Reference proteome</keyword>
<dbReference type="AlphaFoldDB" id="A0AAN9ST88"/>